<feature type="non-terminal residue" evidence="1">
    <location>
        <position position="63"/>
    </location>
</feature>
<reference evidence="2" key="1">
    <citation type="submission" date="2021-01" db="EMBL/GenBank/DDBJ databases">
        <title>Caligus Genome Assembly.</title>
        <authorList>
            <person name="Gallardo-Escarate C."/>
        </authorList>
    </citation>
    <scope>NUCLEOTIDE SEQUENCE [LARGE SCALE GENOMIC DNA]</scope>
</reference>
<name>A0A7T8QVW7_CALRO</name>
<proteinExistence type="predicted"/>
<dbReference type="Proteomes" id="UP000595437">
    <property type="component" value="Chromosome 1"/>
</dbReference>
<organism evidence="1 2">
    <name type="scientific">Caligus rogercresseyi</name>
    <name type="common">Sea louse</name>
    <dbReference type="NCBI Taxonomy" id="217165"/>
    <lineage>
        <taxon>Eukaryota</taxon>
        <taxon>Metazoa</taxon>
        <taxon>Ecdysozoa</taxon>
        <taxon>Arthropoda</taxon>
        <taxon>Crustacea</taxon>
        <taxon>Multicrustacea</taxon>
        <taxon>Hexanauplia</taxon>
        <taxon>Copepoda</taxon>
        <taxon>Siphonostomatoida</taxon>
        <taxon>Caligidae</taxon>
        <taxon>Caligus</taxon>
    </lineage>
</organism>
<accession>A0A7T8QVW7</accession>
<evidence type="ECO:0000313" key="1">
    <source>
        <dbReference type="EMBL" id="QQP56992.1"/>
    </source>
</evidence>
<protein>
    <submittedName>
        <fullName evidence="1">Uncharacterized protein</fullName>
    </submittedName>
</protein>
<keyword evidence="2" id="KW-1185">Reference proteome</keyword>
<evidence type="ECO:0000313" key="2">
    <source>
        <dbReference type="Proteomes" id="UP000595437"/>
    </source>
</evidence>
<dbReference type="AlphaFoldDB" id="A0A7T8QVW7"/>
<dbReference type="EMBL" id="CP045890">
    <property type="protein sequence ID" value="QQP56992.1"/>
    <property type="molecule type" value="Genomic_DNA"/>
</dbReference>
<gene>
    <name evidence="1" type="ORF">FKW44_001840</name>
</gene>
<sequence>MLIHCLIDLHASSLKIIGSFFPSVVTPTQTMTEDGFGLLKTILSSRGMLSFFLTKIRSFWQLW</sequence>